<reference evidence="1" key="1">
    <citation type="submission" date="2020-08" db="EMBL/GenBank/DDBJ databases">
        <title>Multicomponent nature underlies the extraordinary mechanical properties of spider dragline silk.</title>
        <authorList>
            <person name="Kono N."/>
            <person name="Nakamura H."/>
            <person name="Mori M."/>
            <person name="Yoshida Y."/>
            <person name="Ohtoshi R."/>
            <person name="Malay A.D."/>
            <person name="Moran D.A.P."/>
            <person name="Tomita M."/>
            <person name="Numata K."/>
            <person name="Arakawa K."/>
        </authorList>
    </citation>
    <scope>NUCLEOTIDE SEQUENCE</scope>
</reference>
<evidence type="ECO:0000313" key="2">
    <source>
        <dbReference type="Proteomes" id="UP000887013"/>
    </source>
</evidence>
<protein>
    <submittedName>
        <fullName evidence="1">Uncharacterized protein</fullName>
    </submittedName>
</protein>
<dbReference type="EMBL" id="BMAW01116880">
    <property type="protein sequence ID" value="GFT72569.1"/>
    <property type="molecule type" value="Genomic_DNA"/>
</dbReference>
<proteinExistence type="predicted"/>
<sequence length="90" mass="10165">MNNSVFACSIPMAETLLGVLSWPVTHRIYTAVNMDMALEAIFQIAFNPISPNSTRHIPAFWISLLDLVTQDSETMEAFSWRKEEAQAFVT</sequence>
<comment type="caution">
    <text evidence="1">The sequence shown here is derived from an EMBL/GenBank/DDBJ whole genome shotgun (WGS) entry which is preliminary data.</text>
</comment>
<accession>A0A8X6U3Y6</accession>
<dbReference type="AlphaFoldDB" id="A0A8X6U3Y6"/>
<evidence type="ECO:0000313" key="1">
    <source>
        <dbReference type="EMBL" id="GFT72569.1"/>
    </source>
</evidence>
<dbReference type="Proteomes" id="UP000887013">
    <property type="component" value="Unassembled WGS sequence"/>
</dbReference>
<feature type="non-terminal residue" evidence="1">
    <location>
        <position position="1"/>
    </location>
</feature>
<gene>
    <name evidence="1" type="ORF">NPIL_190971</name>
</gene>
<keyword evidence="2" id="KW-1185">Reference proteome</keyword>
<name>A0A8X6U3Y6_NEPPI</name>
<organism evidence="1 2">
    <name type="scientific">Nephila pilipes</name>
    <name type="common">Giant wood spider</name>
    <name type="synonym">Nephila maculata</name>
    <dbReference type="NCBI Taxonomy" id="299642"/>
    <lineage>
        <taxon>Eukaryota</taxon>
        <taxon>Metazoa</taxon>
        <taxon>Ecdysozoa</taxon>
        <taxon>Arthropoda</taxon>
        <taxon>Chelicerata</taxon>
        <taxon>Arachnida</taxon>
        <taxon>Araneae</taxon>
        <taxon>Araneomorphae</taxon>
        <taxon>Entelegynae</taxon>
        <taxon>Araneoidea</taxon>
        <taxon>Nephilidae</taxon>
        <taxon>Nephila</taxon>
    </lineage>
</organism>